<gene>
    <name evidence="2" type="ORF">MM171A00688_0024</name>
</gene>
<proteinExistence type="predicted"/>
<accession>A0A6M3LXP0</accession>
<evidence type="ECO:0000313" key="2">
    <source>
        <dbReference type="EMBL" id="QJB00141.1"/>
    </source>
</evidence>
<name>A0A6M3LXP0_9ZZZZ</name>
<protein>
    <submittedName>
        <fullName evidence="2">Putative peptidase</fullName>
    </submittedName>
</protein>
<dbReference type="Pfam" id="PF14550">
    <property type="entry name" value="Peptidase_S78_2"/>
    <property type="match status" value="1"/>
</dbReference>
<dbReference type="AlphaFoldDB" id="A0A6M3LXP0"/>
<organism evidence="2">
    <name type="scientific">viral metagenome</name>
    <dbReference type="NCBI Taxonomy" id="1070528"/>
    <lineage>
        <taxon>unclassified sequences</taxon>
        <taxon>metagenomes</taxon>
        <taxon>organismal metagenomes</taxon>
    </lineage>
</organism>
<dbReference type="EMBL" id="MT143682">
    <property type="protein sequence ID" value="QJB00141.1"/>
    <property type="molecule type" value="Genomic_DNA"/>
</dbReference>
<feature type="domain" description="Phage-like element PBSX protein XkdF" evidence="1">
    <location>
        <begin position="402"/>
        <end position="517"/>
    </location>
</feature>
<reference evidence="2" key="1">
    <citation type="submission" date="2020-03" db="EMBL/GenBank/DDBJ databases">
        <title>The deep terrestrial virosphere.</title>
        <authorList>
            <person name="Holmfeldt K."/>
            <person name="Nilsson E."/>
            <person name="Simone D."/>
            <person name="Lopez-Fernandez M."/>
            <person name="Wu X."/>
            <person name="de Brujin I."/>
            <person name="Lundin D."/>
            <person name="Andersson A."/>
            <person name="Bertilsson S."/>
            <person name="Dopson M."/>
        </authorList>
    </citation>
    <scope>NUCLEOTIDE SEQUENCE</scope>
    <source>
        <strain evidence="2">MM171A00688</strain>
    </source>
</reference>
<evidence type="ECO:0000259" key="1">
    <source>
        <dbReference type="Pfam" id="PF14550"/>
    </source>
</evidence>
<sequence>MKIEELTPENAPEISIADLLDLRYRATQIYNSKFAGTQATVAKFMKSGRVISAIERGDLLTKNQIIIRELRRRGGQITEPSQPIDREAYKKSLAGFDPGDLPSITVVKSFAAIHGDFVGKPKTTDLVNLNFRCGDDEMGEPIVADVIAAIHKATAKDVVCEFAIGGPEDEHIPIYDLVLVPRLAASKNKAAIQERSIPFEATEILPMMEKWNEAKARKEMKIPELRRAAAWRDDKTPFEKMQYKLIHHRKDGKVIYRALTKAMADLTDERKGGRMPADEHRAAYDHLARHYRQFEKDPPPYKTNKADRRTILKPYPSEHACRMREPGIYTGFSRIERTSAEGKKYAVIYGIRTIDGKRVSEEQAFRYPKSSWTEAEAKAHCKSHGGLEFEPAIEKADFEFKIMKVDQEKQMVGGIVYEPEAVDTQGEYTDAKEIESAQEAFMQKYSEDTKRIMVQHMGQTYHFPIIESFIPEKETQKGTDKIPAGAWWIMVKVTAPYIWDEIKAGRLTGFSMGGRARNA</sequence>
<dbReference type="InterPro" id="IPR027924">
    <property type="entry name" value="XkdF"/>
</dbReference>